<dbReference type="AlphaFoldDB" id="A0A916Z2G9"/>
<evidence type="ECO:0000256" key="1">
    <source>
        <dbReference type="SAM" id="Phobius"/>
    </source>
</evidence>
<dbReference type="Proteomes" id="UP000612349">
    <property type="component" value="Unassembled WGS sequence"/>
</dbReference>
<feature type="transmembrane region" description="Helical" evidence="1">
    <location>
        <begin position="50"/>
        <end position="72"/>
    </location>
</feature>
<protein>
    <submittedName>
        <fullName evidence="2">Uncharacterized protein</fullName>
    </submittedName>
</protein>
<proteinExistence type="predicted"/>
<keyword evidence="1" id="KW-0812">Transmembrane</keyword>
<gene>
    <name evidence="2" type="ORF">GCM10010990_23350</name>
</gene>
<reference evidence="2" key="2">
    <citation type="submission" date="2020-09" db="EMBL/GenBank/DDBJ databases">
        <authorList>
            <person name="Sun Q."/>
            <person name="Zhou Y."/>
        </authorList>
    </citation>
    <scope>NUCLEOTIDE SEQUENCE</scope>
    <source>
        <strain evidence="2">CGMCC 1.15360</strain>
    </source>
</reference>
<sequence length="73" mass="7984">MDHYSTTFDEIIEHESQLWRDEASCAEDTASVDVHLAEPQTATFGAFRGMLIGVPVALALWAPILAAGYYLLG</sequence>
<comment type="caution">
    <text evidence="2">The sequence shown here is derived from an EMBL/GenBank/DDBJ whole genome shotgun (WGS) entry which is preliminary data.</text>
</comment>
<dbReference type="EMBL" id="BMIP01000005">
    <property type="protein sequence ID" value="GGD73048.1"/>
    <property type="molecule type" value="Genomic_DNA"/>
</dbReference>
<name>A0A916Z2G9_9SPHN</name>
<accession>A0A916Z2G9</accession>
<organism evidence="2 3">
    <name type="scientific">Croceicoccus mobilis</name>
    <dbReference type="NCBI Taxonomy" id="1703339"/>
    <lineage>
        <taxon>Bacteria</taxon>
        <taxon>Pseudomonadati</taxon>
        <taxon>Pseudomonadota</taxon>
        <taxon>Alphaproteobacteria</taxon>
        <taxon>Sphingomonadales</taxon>
        <taxon>Erythrobacteraceae</taxon>
        <taxon>Croceicoccus</taxon>
    </lineage>
</organism>
<evidence type="ECO:0000313" key="2">
    <source>
        <dbReference type="EMBL" id="GGD73048.1"/>
    </source>
</evidence>
<evidence type="ECO:0000313" key="3">
    <source>
        <dbReference type="Proteomes" id="UP000612349"/>
    </source>
</evidence>
<keyword evidence="1" id="KW-1133">Transmembrane helix</keyword>
<keyword evidence="3" id="KW-1185">Reference proteome</keyword>
<reference evidence="2" key="1">
    <citation type="journal article" date="2014" name="Int. J. Syst. Evol. Microbiol.">
        <title>Complete genome sequence of Corynebacterium casei LMG S-19264T (=DSM 44701T), isolated from a smear-ripened cheese.</title>
        <authorList>
            <consortium name="US DOE Joint Genome Institute (JGI-PGF)"/>
            <person name="Walter F."/>
            <person name="Albersmeier A."/>
            <person name="Kalinowski J."/>
            <person name="Ruckert C."/>
        </authorList>
    </citation>
    <scope>NUCLEOTIDE SEQUENCE</scope>
    <source>
        <strain evidence="2">CGMCC 1.15360</strain>
    </source>
</reference>
<keyword evidence="1" id="KW-0472">Membrane</keyword>